<evidence type="ECO:0000313" key="3">
    <source>
        <dbReference type="Proteomes" id="UP001477443"/>
    </source>
</evidence>
<proteinExistence type="predicted"/>
<dbReference type="EMBL" id="CP148067">
    <property type="protein sequence ID" value="WXL29342.1"/>
    <property type="molecule type" value="Genomic_DNA"/>
</dbReference>
<dbReference type="RefSeq" id="WP_338822955.1">
    <property type="nucleotide sequence ID" value="NZ_CP148067.1"/>
</dbReference>
<keyword evidence="1" id="KW-1133">Transmembrane helix</keyword>
<name>A0ABZ2RQS0_9BACT</name>
<keyword evidence="1" id="KW-0812">Transmembrane</keyword>
<evidence type="ECO:0000313" key="2">
    <source>
        <dbReference type="EMBL" id="WXL29342.1"/>
    </source>
</evidence>
<dbReference type="NCBIfam" id="NF045844">
    <property type="entry name" value="BC85_0335_fam"/>
    <property type="match status" value="1"/>
</dbReference>
<keyword evidence="1" id="KW-0472">Membrane</keyword>
<sequence>MGVRSMLMNKTVLYSQTFMGIDLSNKLNLGLFISAIVVSLLGTITFISIWIKTLLIKKNIDKKRMLETEKAIEEQIGQKLGNLPAYIDEAFPNKLNQADLMQLINTVYLNKAQSVLLVGLDLENTFLSLKTMTLAKVYVEKNGINSKKWNDAVIKFPNEISEPPLFANINVSQDYRYDLIYVINSDQSNFEIYKKYYKMLNSNGMMIVIQNPLIKKDLKLVAKEFKTQNIRYEISKNKDLFLYVVKSNDFQHTNI</sequence>
<evidence type="ECO:0008006" key="4">
    <source>
        <dbReference type="Google" id="ProtNLM"/>
    </source>
</evidence>
<evidence type="ECO:0000256" key="1">
    <source>
        <dbReference type="SAM" id="Phobius"/>
    </source>
</evidence>
<keyword evidence="3" id="KW-1185">Reference proteome</keyword>
<accession>A0ABZ2RQS0</accession>
<organism evidence="2 3">
    <name type="scientific">Mycoplasmopsis felifaucium</name>
    <dbReference type="NCBI Taxonomy" id="35768"/>
    <lineage>
        <taxon>Bacteria</taxon>
        <taxon>Bacillati</taxon>
        <taxon>Mycoplasmatota</taxon>
        <taxon>Mycoplasmoidales</taxon>
        <taxon>Metamycoplasmataceae</taxon>
        <taxon>Mycoplasmopsis</taxon>
    </lineage>
</organism>
<dbReference type="Proteomes" id="UP001477443">
    <property type="component" value="Chromosome"/>
</dbReference>
<gene>
    <name evidence="2" type="ORF">WG617_01675</name>
</gene>
<feature type="transmembrane region" description="Helical" evidence="1">
    <location>
        <begin position="29"/>
        <end position="55"/>
    </location>
</feature>
<protein>
    <recommendedName>
        <fullName evidence="4">Methyltransferase</fullName>
    </recommendedName>
</protein>
<reference evidence="2" key="1">
    <citation type="submission" date="2024-03" db="EMBL/GenBank/DDBJ databases">
        <title>Complete genome sequence of Mycoplasma felifaucium Z921 isolated from the trachea of a cheetah.</title>
        <authorList>
            <person name="Spergser J."/>
        </authorList>
    </citation>
    <scope>NUCLEOTIDE SEQUENCE [LARGE SCALE GENOMIC DNA]</scope>
    <source>
        <strain evidence="2">Z921</strain>
    </source>
</reference>